<organism evidence="2 3">
    <name type="scientific">Dinothrombium tinctorium</name>
    <dbReference type="NCBI Taxonomy" id="1965070"/>
    <lineage>
        <taxon>Eukaryota</taxon>
        <taxon>Metazoa</taxon>
        <taxon>Ecdysozoa</taxon>
        <taxon>Arthropoda</taxon>
        <taxon>Chelicerata</taxon>
        <taxon>Arachnida</taxon>
        <taxon>Acari</taxon>
        <taxon>Acariformes</taxon>
        <taxon>Trombidiformes</taxon>
        <taxon>Prostigmata</taxon>
        <taxon>Anystina</taxon>
        <taxon>Parasitengona</taxon>
        <taxon>Trombidioidea</taxon>
        <taxon>Trombidiidae</taxon>
        <taxon>Dinothrombium</taxon>
    </lineage>
</organism>
<dbReference type="SUPFAM" id="SSF48264">
    <property type="entry name" value="Cytochrome P450"/>
    <property type="match status" value="1"/>
</dbReference>
<protein>
    <submittedName>
        <fullName evidence="2">Uncharacterized protein</fullName>
    </submittedName>
</protein>
<evidence type="ECO:0000313" key="3">
    <source>
        <dbReference type="Proteomes" id="UP000285301"/>
    </source>
</evidence>
<sequence length="59" mass="6907">MDASALTDLTDSMIKKFFFERRLPSGPWGLPFVGYFLFLGKKPYEKLVELLKKYGNVFR</sequence>
<dbReference type="OrthoDB" id="6412898at2759"/>
<evidence type="ECO:0000256" key="1">
    <source>
        <dbReference type="ARBA" id="ARBA00023033"/>
    </source>
</evidence>
<proteinExistence type="predicted"/>
<dbReference type="Gene3D" id="1.10.630.10">
    <property type="entry name" value="Cytochrome P450"/>
    <property type="match status" value="1"/>
</dbReference>
<accession>A0A443QWQ1</accession>
<reference evidence="2 3" key="1">
    <citation type="journal article" date="2018" name="Gigascience">
        <title>Genomes of trombidid mites reveal novel predicted allergens and laterally-transferred genes associated with secondary metabolism.</title>
        <authorList>
            <person name="Dong X."/>
            <person name="Chaisiri K."/>
            <person name="Xia D."/>
            <person name="Armstrong S.D."/>
            <person name="Fang Y."/>
            <person name="Donnelly M.J."/>
            <person name="Kadowaki T."/>
            <person name="McGarry J.W."/>
            <person name="Darby A.C."/>
            <person name="Makepeace B.L."/>
        </authorList>
    </citation>
    <scope>NUCLEOTIDE SEQUENCE [LARGE SCALE GENOMIC DNA]</scope>
    <source>
        <strain evidence="2">UoL-WK</strain>
    </source>
</reference>
<comment type="caution">
    <text evidence="2">The sequence shown here is derived from an EMBL/GenBank/DDBJ whole genome shotgun (WGS) entry which is preliminary data.</text>
</comment>
<dbReference type="STRING" id="1965070.A0A443QWQ1"/>
<dbReference type="InterPro" id="IPR036396">
    <property type="entry name" value="Cyt_P450_sf"/>
</dbReference>
<dbReference type="EMBL" id="NCKU01003479">
    <property type="protein sequence ID" value="RWS07436.1"/>
    <property type="molecule type" value="Genomic_DNA"/>
</dbReference>
<name>A0A443QWQ1_9ACAR</name>
<dbReference type="GO" id="GO:0005506">
    <property type="term" value="F:iron ion binding"/>
    <property type="evidence" value="ECO:0007669"/>
    <property type="project" value="InterPro"/>
</dbReference>
<dbReference type="GO" id="GO:0016705">
    <property type="term" value="F:oxidoreductase activity, acting on paired donors, with incorporation or reduction of molecular oxygen"/>
    <property type="evidence" value="ECO:0007669"/>
    <property type="project" value="InterPro"/>
</dbReference>
<keyword evidence="3" id="KW-1185">Reference proteome</keyword>
<dbReference type="GO" id="GO:0004497">
    <property type="term" value="F:monooxygenase activity"/>
    <property type="evidence" value="ECO:0007669"/>
    <property type="project" value="UniProtKB-KW"/>
</dbReference>
<keyword evidence="1" id="KW-0560">Oxidoreductase</keyword>
<dbReference type="AlphaFoldDB" id="A0A443QWQ1"/>
<dbReference type="GO" id="GO:0020037">
    <property type="term" value="F:heme binding"/>
    <property type="evidence" value="ECO:0007669"/>
    <property type="project" value="InterPro"/>
</dbReference>
<gene>
    <name evidence="2" type="ORF">B4U79_18213</name>
</gene>
<keyword evidence="1" id="KW-0503">Monooxygenase</keyword>
<evidence type="ECO:0000313" key="2">
    <source>
        <dbReference type="EMBL" id="RWS07436.1"/>
    </source>
</evidence>
<dbReference type="Proteomes" id="UP000285301">
    <property type="component" value="Unassembled WGS sequence"/>
</dbReference>